<evidence type="ECO:0000313" key="3">
    <source>
        <dbReference type="Proteomes" id="UP001233999"/>
    </source>
</evidence>
<keyword evidence="1" id="KW-1133">Transmembrane helix</keyword>
<organism evidence="2 3">
    <name type="scientific">Diploptera punctata</name>
    <name type="common">Pacific beetle cockroach</name>
    <dbReference type="NCBI Taxonomy" id="6984"/>
    <lineage>
        <taxon>Eukaryota</taxon>
        <taxon>Metazoa</taxon>
        <taxon>Ecdysozoa</taxon>
        <taxon>Arthropoda</taxon>
        <taxon>Hexapoda</taxon>
        <taxon>Insecta</taxon>
        <taxon>Pterygota</taxon>
        <taxon>Neoptera</taxon>
        <taxon>Polyneoptera</taxon>
        <taxon>Dictyoptera</taxon>
        <taxon>Blattodea</taxon>
        <taxon>Blaberoidea</taxon>
        <taxon>Blaberidae</taxon>
        <taxon>Diplopterinae</taxon>
        <taxon>Diploptera</taxon>
    </lineage>
</organism>
<reference evidence="2" key="2">
    <citation type="submission" date="2023-05" db="EMBL/GenBank/DDBJ databases">
        <authorList>
            <person name="Fouks B."/>
        </authorList>
    </citation>
    <scope>NUCLEOTIDE SEQUENCE</scope>
    <source>
        <strain evidence="2">Stay&amp;Tobe</strain>
        <tissue evidence="2">Testes</tissue>
    </source>
</reference>
<name>A0AAD7Z4C7_DIPPU</name>
<dbReference type="AlphaFoldDB" id="A0AAD7Z4C7"/>
<dbReference type="EMBL" id="JASPKZ010010686">
    <property type="protein sequence ID" value="KAJ9573666.1"/>
    <property type="molecule type" value="Genomic_DNA"/>
</dbReference>
<keyword evidence="1" id="KW-0472">Membrane</keyword>
<proteinExistence type="predicted"/>
<feature type="non-terminal residue" evidence="2">
    <location>
        <position position="1"/>
    </location>
</feature>
<evidence type="ECO:0000256" key="1">
    <source>
        <dbReference type="SAM" id="Phobius"/>
    </source>
</evidence>
<reference evidence="2" key="1">
    <citation type="journal article" date="2023" name="IScience">
        <title>Live-bearing cockroach genome reveals convergent evolutionary mechanisms linked to viviparity in insects and beyond.</title>
        <authorList>
            <person name="Fouks B."/>
            <person name="Harrison M.C."/>
            <person name="Mikhailova A.A."/>
            <person name="Marchal E."/>
            <person name="English S."/>
            <person name="Carruthers M."/>
            <person name="Jennings E.C."/>
            <person name="Chiamaka E.L."/>
            <person name="Frigard R.A."/>
            <person name="Pippel M."/>
            <person name="Attardo G.M."/>
            <person name="Benoit J.B."/>
            <person name="Bornberg-Bauer E."/>
            <person name="Tobe S.S."/>
        </authorList>
    </citation>
    <scope>NUCLEOTIDE SEQUENCE</scope>
    <source>
        <strain evidence="2">Stay&amp;Tobe</strain>
    </source>
</reference>
<gene>
    <name evidence="2" type="ORF">L9F63_008936</name>
</gene>
<feature type="non-terminal residue" evidence="2">
    <location>
        <position position="57"/>
    </location>
</feature>
<evidence type="ECO:0000313" key="2">
    <source>
        <dbReference type="EMBL" id="KAJ9573666.1"/>
    </source>
</evidence>
<accession>A0AAD7Z4C7</accession>
<feature type="transmembrane region" description="Helical" evidence="1">
    <location>
        <begin position="20"/>
        <end position="41"/>
    </location>
</feature>
<dbReference type="Proteomes" id="UP001233999">
    <property type="component" value="Unassembled WGS sequence"/>
</dbReference>
<keyword evidence="3" id="KW-1185">Reference proteome</keyword>
<comment type="caution">
    <text evidence="2">The sequence shown here is derived from an EMBL/GenBank/DDBJ whole genome shotgun (WGS) entry which is preliminary data.</text>
</comment>
<protein>
    <submittedName>
        <fullName evidence="2">Uncharacterized protein</fullName>
    </submittedName>
</protein>
<sequence>ISAATNFFVYFLLYFKFKVIGLYLYEISILLLYLYNSLVIVRRLFVLRLLNQTLIGT</sequence>
<keyword evidence="1" id="KW-0812">Transmembrane</keyword>